<name>A0ACB0ITK0_TRIPR</name>
<protein>
    <submittedName>
        <fullName evidence="1">Uncharacterized protein</fullName>
    </submittedName>
</protein>
<reference evidence="1" key="1">
    <citation type="submission" date="2023-10" db="EMBL/GenBank/DDBJ databases">
        <authorList>
            <person name="Rodriguez Cubillos JULIANA M."/>
            <person name="De Vega J."/>
        </authorList>
    </citation>
    <scope>NUCLEOTIDE SEQUENCE</scope>
</reference>
<accession>A0ACB0ITK0</accession>
<sequence>MENNKNGSSKSMLKSNVPQSDGATDMSPTSGEDEEAGTSKLKGVDECVKINVRYFNGSKFSVQVALESTVESFKELIVGNSGIPIQNQRLIYKGQILQNDRSLQSYGLGANHTVHLVRCFARTDTDDGTTINSEGGDLLQQGDFQPMPPPYGFVDPNSVRDLFDTPTMRYLAANPDIMWCILTTNIEELPQNEAIDLSIVIQVLEAARNPAIMHEIMILSDLELNNFGFSPDGFNILRHIIYDATQEPNGTIMAGNGITGISGTFDGNASDQSINTETNVSSSLPNTTPLPNPWAFPSLPNPWDFPEYIAVVDDQTNIWRYTTDFPGFEAMLNGSVMPNDAMQIDQYYAVVDDQTNIRRSTTDFSGLEGILNGSVMPNDAMQTQLVQDQPIRQCIEFMPSNPEALCQFDGDNIEQHVMPDLSSLREEIQNPEFLRLQTPLSFWEEDLPPELSQQQSMQELSQTTGDTDMQETAEQLYSSQLSQLQEMGFNDREENIRALILTSGDVHAAVRHLWWLSHQ</sequence>
<evidence type="ECO:0000313" key="2">
    <source>
        <dbReference type="Proteomes" id="UP001177021"/>
    </source>
</evidence>
<evidence type="ECO:0000313" key="1">
    <source>
        <dbReference type="EMBL" id="CAJ2635909.1"/>
    </source>
</evidence>
<organism evidence="1 2">
    <name type="scientific">Trifolium pratense</name>
    <name type="common">Red clover</name>
    <dbReference type="NCBI Taxonomy" id="57577"/>
    <lineage>
        <taxon>Eukaryota</taxon>
        <taxon>Viridiplantae</taxon>
        <taxon>Streptophyta</taxon>
        <taxon>Embryophyta</taxon>
        <taxon>Tracheophyta</taxon>
        <taxon>Spermatophyta</taxon>
        <taxon>Magnoliopsida</taxon>
        <taxon>eudicotyledons</taxon>
        <taxon>Gunneridae</taxon>
        <taxon>Pentapetalae</taxon>
        <taxon>rosids</taxon>
        <taxon>fabids</taxon>
        <taxon>Fabales</taxon>
        <taxon>Fabaceae</taxon>
        <taxon>Papilionoideae</taxon>
        <taxon>50 kb inversion clade</taxon>
        <taxon>NPAAA clade</taxon>
        <taxon>Hologalegina</taxon>
        <taxon>IRL clade</taxon>
        <taxon>Trifolieae</taxon>
        <taxon>Trifolium</taxon>
    </lineage>
</organism>
<comment type="caution">
    <text evidence="1">The sequence shown here is derived from an EMBL/GenBank/DDBJ whole genome shotgun (WGS) entry which is preliminary data.</text>
</comment>
<gene>
    <name evidence="1" type="ORF">MILVUS5_LOCUS6502</name>
</gene>
<proteinExistence type="predicted"/>
<keyword evidence="2" id="KW-1185">Reference proteome</keyword>
<dbReference type="EMBL" id="CASHSV030000002">
    <property type="protein sequence ID" value="CAJ2635909.1"/>
    <property type="molecule type" value="Genomic_DNA"/>
</dbReference>
<dbReference type="Proteomes" id="UP001177021">
    <property type="component" value="Unassembled WGS sequence"/>
</dbReference>